<dbReference type="Gene3D" id="4.10.1000.10">
    <property type="entry name" value="Zinc finger, CCCH-type"/>
    <property type="match status" value="1"/>
</dbReference>
<evidence type="ECO:0000313" key="7">
    <source>
        <dbReference type="EMBL" id="CAE8609600.1"/>
    </source>
</evidence>
<keyword evidence="1 4" id="KW-0479">Metal-binding</keyword>
<dbReference type="Proteomes" id="UP000654075">
    <property type="component" value="Unassembled WGS sequence"/>
</dbReference>
<dbReference type="OrthoDB" id="410307at2759"/>
<evidence type="ECO:0000259" key="6">
    <source>
        <dbReference type="PROSITE" id="PS50103"/>
    </source>
</evidence>
<feature type="domain" description="C3H1-type" evidence="6">
    <location>
        <begin position="82"/>
        <end position="110"/>
    </location>
</feature>
<dbReference type="PROSITE" id="PS50103">
    <property type="entry name" value="ZF_C3H1"/>
    <property type="match status" value="1"/>
</dbReference>
<feature type="zinc finger region" description="C3H1-type" evidence="4">
    <location>
        <begin position="82"/>
        <end position="110"/>
    </location>
</feature>
<organism evidence="7 8">
    <name type="scientific">Polarella glacialis</name>
    <name type="common">Dinoflagellate</name>
    <dbReference type="NCBI Taxonomy" id="89957"/>
    <lineage>
        <taxon>Eukaryota</taxon>
        <taxon>Sar</taxon>
        <taxon>Alveolata</taxon>
        <taxon>Dinophyceae</taxon>
        <taxon>Suessiales</taxon>
        <taxon>Suessiaceae</taxon>
        <taxon>Polarella</taxon>
    </lineage>
</organism>
<evidence type="ECO:0000256" key="3">
    <source>
        <dbReference type="ARBA" id="ARBA00022833"/>
    </source>
</evidence>
<feature type="non-terminal residue" evidence="7">
    <location>
        <position position="265"/>
    </location>
</feature>
<keyword evidence="3 4" id="KW-0862">Zinc</keyword>
<dbReference type="InterPro" id="IPR000571">
    <property type="entry name" value="Znf_CCCH"/>
</dbReference>
<keyword evidence="2 4" id="KW-0863">Zinc-finger</keyword>
<sequence>QQPWEWGLLPSAPDCAAEIAPGVASPEAMAKGSPPGIGEVLASGPPGWSVPPGAEGFSSVQPVVSMPPVAQVQVPRNFPGHFKPHRLCNHWNAHGWCRKAETCTFAHGLEELHGDVHMQLSQQSALNPPTVAKDGRIVVPGVAKGAGRGRAAAPVEAMSQPAPIFSFPPPPSSAMPYSSSSAMPYGSTLSTNPTYQIPAGAAFRQPPGFSNYDLNNFEFNVGAQPFVPTVSKTPPAVLMQARQAELSPTPEGGEEEDDHGSSSSP</sequence>
<proteinExistence type="predicted"/>
<protein>
    <recommendedName>
        <fullName evidence="6">C3H1-type domain-containing protein</fullName>
    </recommendedName>
</protein>
<dbReference type="Pfam" id="PF00642">
    <property type="entry name" value="zf-CCCH"/>
    <property type="match status" value="1"/>
</dbReference>
<comment type="caution">
    <text evidence="7">The sequence shown here is derived from an EMBL/GenBank/DDBJ whole genome shotgun (WGS) entry which is preliminary data.</text>
</comment>
<feature type="non-terminal residue" evidence="7">
    <location>
        <position position="1"/>
    </location>
</feature>
<accession>A0A813F8P2</accession>
<evidence type="ECO:0000256" key="2">
    <source>
        <dbReference type="ARBA" id="ARBA00022771"/>
    </source>
</evidence>
<evidence type="ECO:0000256" key="4">
    <source>
        <dbReference type="PROSITE-ProRule" id="PRU00723"/>
    </source>
</evidence>
<dbReference type="EMBL" id="CAJNNV010024369">
    <property type="protein sequence ID" value="CAE8609600.1"/>
    <property type="molecule type" value="Genomic_DNA"/>
</dbReference>
<dbReference type="AlphaFoldDB" id="A0A813F8P2"/>
<evidence type="ECO:0000256" key="5">
    <source>
        <dbReference type="SAM" id="MobiDB-lite"/>
    </source>
</evidence>
<evidence type="ECO:0000313" key="8">
    <source>
        <dbReference type="Proteomes" id="UP000654075"/>
    </source>
</evidence>
<name>A0A813F8P2_POLGL</name>
<dbReference type="InterPro" id="IPR036855">
    <property type="entry name" value="Znf_CCCH_sf"/>
</dbReference>
<gene>
    <name evidence="7" type="ORF">PGLA1383_LOCUS27428</name>
</gene>
<dbReference type="GO" id="GO:0008270">
    <property type="term" value="F:zinc ion binding"/>
    <property type="evidence" value="ECO:0007669"/>
    <property type="project" value="UniProtKB-KW"/>
</dbReference>
<dbReference type="SUPFAM" id="SSF90229">
    <property type="entry name" value="CCCH zinc finger"/>
    <property type="match status" value="1"/>
</dbReference>
<evidence type="ECO:0000256" key="1">
    <source>
        <dbReference type="ARBA" id="ARBA00022723"/>
    </source>
</evidence>
<feature type="region of interest" description="Disordered" evidence="5">
    <location>
        <begin position="237"/>
        <end position="265"/>
    </location>
</feature>
<keyword evidence="8" id="KW-1185">Reference proteome</keyword>
<reference evidence="7" key="1">
    <citation type="submission" date="2021-02" db="EMBL/GenBank/DDBJ databases">
        <authorList>
            <person name="Dougan E. K."/>
            <person name="Rhodes N."/>
            <person name="Thang M."/>
            <person name="Chan C."/>
        </authorList>
    </citation>
    <scope>NUCLEOTIDE SEQUENCE</scope>
</reference>